<name>A0A4Y2TZM7_ARAVE</name>
<reference evidence="1 2" key="1">
    <citation type="journal article" date="2019" name="Sci. Rep.">
        <title>Orb-weaving spider Araneus ventricosus genome elucidates the spidroin gene catalogue.</title>
        <authorList>
            <person name="Kono N."/>
            <person name="Nakamura H."/>
            <person name="Ohtoshi R."/>
            <person name="Moran D.A.P."/>
            <person name="Shinohara A."/>
            <person name="Yoshida Y."/>
            <person name="Fujiwara M."/>
            <person name="Mori M."/>
            <person name="Tomita M."/>
            <person name="Arakawa K."/>
        </authorList>
    </citation>
    <scope>NUCLEOTIDE SEQUENCE [LARGE SCALE GENOMIC DNA]</scope>
</reference>
<protein>
    <submittedName>
        <fullName evidence="1">Uncharacterized protein</fullName>
    </submittedName>
</protein>
<gene>
    <name evidence="1" type="ORF">AVEN_191218_1</name>
</gene>
<dbReference type="Proteomes" id="UP000499080">
    <property type="component" value="Unassembled WGS sequence"/>
</dbReference>
<dbReference type="EMBL" id="BGPR01032299">
    <property type="protein sequence ID" value="GBO05792.1"/>
    <property type="molecule type" value="Genomic_DNA"/>
</dbReference>
<comment type="caution">
    <text evidence="1">The sequence shown here is derived from an EMBL/GenBank/DDBJ whole genome shotgun (WGS) entry which is preliminary data.</text>
</comment>
<evidence type="ECO:0000313" key="2">
    <source>
        <dbReference type="Proteomes" id="UP000499080"/>
    </source>
</evidence>
<keyword evidence="2" id="KW-1185">Reference proteome</keyword>
<evidence type="ECO:0000313" key="1">
    <source>
        <dbReference type="EMBL" id="GBO05792.1"/>
    </source>
</evidence>
<organism evidence="1 2">
    <name type="scientific">Araneus ventricosus</name>
    <name type="common">Orbweaver spider</name>
    <name type="synonym">Epeira ventricosa</name>
    <dbReference type="NCBI Taxonomy" id="182803"/>
    <lineage>
        <taxon>Eukaryota</taxon>
        <taxon>Metazoa</taxon>
        <taxon>Ecdysozoa</taxon>
        <taxon>Arthropoda</taxon>
        <taxon>Chelicerata</taxon>
        <taxon>Arachnida</taxon>
        <taxon>Araneae</taxon>
        <taxon>Araneomorphae</taxon>
        <taxon>Entelegynae</taxon>
        <taxon>Araneoidea</taxon>
        <taxon>Araneidae</taxon>
        <taxon>Araneus</taxon>
    </lineage>
</organism>
<accession>A0A4Y2TZM7</accession>
<proteinExistence type="predicted"/>
<sequence length="102" mass="11632">MEIFPEENFLFCSQARNLARPGNRPSFLATKNYQVRLNPILMMLTDSRAFKICLSCTITVPSRNKRGNSIGKVYLSANGFRYRHSALSEAASQRKSKQFPGW</sequence>
<dbReference type="AlphaFoldDB" id="A0A4Y2TZM7"/>